<dbReference type="EMBL" id="BMYK01000065">
    <property type="protein sequence ID" value="GHD05171.1"/>
    <property type="molecule type" value="Genomic_DNA"/>
</dbReference>
<keyword evidence="2" id="KW-1185">Reference proteome</keyword>
<proteinExistence type="predicted"/>
<protein>
    <recommendedName>
        <fullName evidence="3">NACHT domain-containing protein</fullName>
    </recommendedName>
</protein>
<reference evidence="2" key="1">
    <citation type="journal article" date="2019" name="Int. J. Syst. Evol. Microbiol.">
        <title>The Global Catalogue of Microorganisms (GCM) 10K type strain sequencing project: providing services to taxonomists for standard genome sequencing and annotation.</title>
        <authorList>
            <consortium name="The Broad Institute Genomics Platform"/>
            <consortium name="The Broad Institute Genome Sequencing Center for Infectious Disease"/>
            <person name="Wu L."/>
            <person name="Ma J."/>
        </authorList>
    </citation>
    <scope>NUCLEOTIDE SEQUENCE [LARGE SCALE GENOMIC DNA]</scope>
    <source>
        <strain evidence="2">KCTC 23314</strain>
    </source>
</reference>
<gene>
    <name evidence="1" type="ORF">GCM10007320_66740</name>
</gene>
<sequence>MHIELDRTFRELLLKEQMADTEQLQPGPATFTLPALLDELRVVVLSEGGSGKTQEIREAARRLRRDGKEAFFLRLEHVGQDFDSAFEVGSLEQFQAWLVSPNPGWVLLDSIDESRLRSPLDFAAAMRVVGKRLSTAKPRTHLLLTGRAAAWRPQTDLELCDSLFHIEAGRAAGTEGDIGTQDTVIVDSAGSQFKIVTLQELSRDQIKTFASAKGIADTERFLDDIERADAWSFTARPQDLLELTEYWLDKKCIGSRLELMKNSVKRRLKEPSQSRAEAQPLPDDKALEGVQLIAAALMLTGIQNIRVPDGINGARGLDAGDLLNDWPAPLLGTLLQRPLFDQDIYGTVRFHHRSVKEYLAAQWFLKLLGHETSRRRVEELFVREQYGLEVVVPSLRPLLPWLAVEDSRILARVRQIAPEILFEGGDPVRLPVDVRSDTLEQVCAQMANGASSMSMADFSAIQRFAAHDLTDALRRLVRSHEANEEIVYFLMRMVWQGRLGGALAEALHVAKSPHTQDGARVAAFRAVAEVGDAADMASIRDSFLREPGELSRRCMADLVSHIERPDQETLQWLLGCIPRLALRKEFSPTGLSEQIASFFDRTEVALVAGAIDRLHAMLVEPPVFERRHFEVSLRYRWLCRPVGAAVRRLAALRDPAALRPSALAVLYLLPLDAQYNDHAFDLEKLGLAKLVQQWPALHWALFWHVVEQERANKAETDGRVTEAWMALSVARYVSFEAPDFDAAVDAIDSRTLPEDRMMALTLGFRLYALAGHKPEHASRLRTAAAADTHLAARVELLLNPPEKDAAAMRIEKENARWSRQAKARTARIEKARRDAPARLDALVDHLRDPGFDDPIAVSQAQGYMLDRMRELDENKGSRWSNGHWRGLEREFGIKSPRAFRDGIVRFWRRHVPKLVSEGAEIGKMSLADLFGLTGLTIEATEDPRLCVSLSADEAAVAFRYAVRELNGFPQWFPALFNAHPAIVKSMTLAEVGHELQMDQADTASQYFI</sequence>
<dbReference type="Proteomes" id="UP000626210">
    <property type="component" value="Unassembled WGS sequence"/>
</dbReference>
<evidence type="ECO:0000313" key="1">
    <source>
        <dbReference type="EMBL" id="GHD05171.1"/>
    </source>
</evidence>
<comment type="caution">
    <text evidence="1">The sequence shown here is derived from an EMBL/GenBank/DDBJ whole genome shotgun (WGS) entry which is preliminary data.</text>
</comment>
<dbReference type="RefSeq" id="WP_189691168.1">
    <property type="nucleotide sequence ID" value="NZ_BMYK01000065.1"/>
</dbReference>
<evidence type="ECO:0008006" key="3">
    <source>
        <dbReference type="Google" id="ProtNLM"/>
    </source>
</evidence>
<organism evidence="1 2">
    <name type="scientific">Pseudorhodoferax aquiterrae</name>
    <dbReference type="NCBI Taxonomy" id="747304"/>
    <lineage>
        <taxon>Bacteria</taxon>
        <taxon>Pseudomonadati</taxon>
        <taxon>Pseudomonadota</taxon>
        <taxon>Betaproteobacteria</taxon>
        <taxon>Burkholderiales</taxon>
        <taxon>Comamonadaceae</taxon>
    </lineage>
</organism>
<evidence type="ECO:0000313" key="2">
    <source>
        <dbReference type="Proteomes" id="UP000626210"/>
    </source>
</evidence>
<name>A0ABQ3GJ91_9BURK</name>
<accession>A0ABQ3GJ91</accession>